<protein>
    <submittedName>
        <fullName evidence="2">Twitching motility protein PilT</fullName>
    </submittedName>
</protein>
<dbReference type="Gene3D" id="3.40.50.1010">
    <property type="entry name" value="5'-nuclease"/>
    <property type="match status" value="1"/>
</dbReference>
<dbReference type="EMBL" id="LRBG01000037">
    <property type="protein sequence ID" value="KXU84006.1"/>
    <property type="molecule type" value="Genomic_DNA"/>
</dbReference>
<dbReference type="InterPro" id="IPR002716">
    <property type="entry name" value="PIN_dom"/>
</dbReference>
<dbReference type="PANTHER" id="PTHR36173:SF1">
    <property type="entry name" value="RIBONUCLEASE VAPC22"/>
    <property type="match status" value="1"/>
</dbReference>
<organism evidence="2 3">
    <name type="scientific">Paraburkholderia monticola</name>
    <dbReference type="NCBI Taxonomy" id="1399968"/>
    <lineage>
        <taxon>Bacteria</taxon>
        <taxon>Pseudomonadati</taxon>
        <taxon>Pseudomonadota</taxon>
        <taxon>Betaproteobacteria</taxon>
        <taxon>Burkholderiales</taxon>
        <taxon>Burkholderiaceae</taxon>
        <taxon>Paraburkholderia</taxon>
    </lineage>
</organism>
<sequence length="129" mass="13872">MITLDTLALVCWLGRQKALSQAAHDAIDRELAGGEILISAISAFEIAEFVKVGSLGLSMDARSWMSTFLSLDGVRMIPVDTEIAFRAATLSPALTLHQRLIVATARTHGGALVTSDAKVRASTYVETIW</sequence>
<name>A0A149PGL6_9BURK</name>
<dbReference type="CDD" id="cd09872">
    <property type="entry name" value="PIN_Sll0205-like"/>
    <property type="match status" value="1"/>
</dbReference>
<dbReference type="PANTHER" id="PTHR36173">
    <property type="entry name" value="RIBONUCLEASE VAPC16-RELATED"/>
    <property type="match status" value="1"/>
</dbReference>
<reference evidence="2 3" key="1">
    <citation type="journal article" date="2015" name="Int. J. Syst. Evol. Microbiol.">
        <title>Burkholderia monticola sp. nov., isolated from mountain soil.</title>
        <authorList>
            <person name="Baek I."/>
            <person name="Seo B."/>
            <person name="Lee I."/>
            <person name="Yi H."/>
            <person name="Chun J."/>
        </authorList>
    </citation>
    <scope>NUCLEOTIDE SEQUENCE [LARGE SCALE GENOMIC DNA]</scope>
    <source>
        <strain evidence="2 3">JC2948</strain>
    </source>
</reference>
<dbReference type="STRING" id="1399968.CI15_26210"/>
<dbReference type="InterPro" id="IPR029060">
    <property type="entry name" value="PIN-like_dom_sf"/>
</dbReference>
<evidence type="ECO:0000313" key="2">
    <source>
        <dbReference type="EMBL" id="KXU84006.1"/>
    </source>
</evidence>
<dbReference type="Proteomes" id="UP000075613">
    <property type="component" value="Unassembled WGS sequence"/>
</dbReference>
<dbReference type="RefSeq" id="WP_062133314.1">
    <property type="nucleotide sequence ID" value="NZ_LRBG01000037.1"/>
</dbReference>
<comment type="caution">
    <text evidence="2">The sequence shown here is derived from an EMBL/GenBank/DDBJ whole genome shotgun (WGS) entry which is preliminary data.</text>
</comment>
<dbReference type="AlphaFoldDB" id="A0A149PGL6"/>
<dbReference type="InterPro" id="IPR041705">
    <property type="entry name" value="PIN_Sll0205"/>
</dbReference>
<dbReference type="SUPFAM" id="SSF88723">
    <property type="entry name" value="PIN domain-like"/>
    <property type="match status" value="1"/>
</dbReference>
<feature type="domain" description="PIN" evidence="1">
    <location>
        <begin position="3"/>
        <end position="119"/>
    </location>
</feature>
<dbReference type="Pfam" id="PF01850">
    <property type="entry name" value="PIN"/>
    <property type="match status" value="1"/>
</dbReference>
<dbReference type="OrthoDB" id="9798990at2"/>
<accession>A0A149PGL6</accession>
<gene>
    <name evidence="2" type="ORF">CI15_26210</name>
</gene>
<proteinExistence type="predicted"/>
<keyword evidence="3" id="KW-1185">Reference proteome</keyword>
<evidence type="ECO:0000313" key="3">
    <source>
        <dbReference type="Proteomes" id="UP000075613"/>
    </source>
</evidence>
<evidence type="ECO:0000259" key="1">
    <source>
        <dbReference type="Pfam" id="PF01850"/>
    </source>
</evidence>
<dbReference type="InterPro" id="IPR052919">
    <property type="entry name" value="TA_system_RNase"/>
</dbReference>